<proteinExistence type="predicted"/>
<organism evidence="2 3">
    <name type="scientific">Parachlamydia acanthamoebae (strain UV7)</name>
    <dbReference type="NCBI Taxonomy" id="765952"/>
    <lineage>
        <taxon>Bacteria</taxon>
        <taxon>Pseudomonadati</taxon>
        <taxon>Chlamydiota</taxon>
        <taxon>Chlamydiia</taxon>
        <taxon>Parachlamydiales</taxon>
        <taxon>Parachlamydiaceae</taxon>
        <taxon>Parachlamydia</taxon>
    </lineage>
</organism>
<dbReference type="eggNOG" id="ENOG5034341">
    <property type="taxonomic scope" value="Bacteria"/>
</dbReference>
<name>F8KV07_PARAV</name>
<reference evidence="2 3" key="2">
    <citation type="journal article" date="2011" name="Mol. Biol. Evol.">
        <title>Unity in variety--the pan-genome of the Chlamydiae.</title>
        <authorList>
            <person name="Collingro A."/>
            <person name="Tischler P."/>
            <person name="Weinmaier T."/>
            <person name="Penz T."/>
            <person name="Heinz E."/>
            <person name="Brunham R.C."/>
            <person name="Read T.D."/>
            <person name="Bavoil P.M."/>
            <person name="Sachse K."/>
            <person name="Kahane S."/>
            <person name="Friedman M.G."/>
            <person name="Rattei T."/>
            <person name="Myers G.S."/>
            <person name="Horn M."/>
        </authorList>
    </citation>
    <scope>NUCLEOTIDE SEQUENCE [LARGE SCALE GENOMIC DNA]</scope>
    <source>
        <strain evidence="3">UV7</strain>
    </source>
</reference>
<keyword evidence="3" id="KW-1185">Reference proteome</keyword>
<accession>F8KV07</accession>
<dbReference type="RefSeq" id="WP_006341517.1">
    <property type="nucleotide sequence ID" value="NC_015702.1"/>
</dbReference>
<dbReference type="AlphaFoldDB" id="F8KV07"/>
<evidence type="ECO:0000313" key="2">
    <source>
        <dbReference type="EMBL" id="CCB85076.1"/>
    </source>
</evidence>
<dbReference type="EMBL" id="FR872580">
    <property type="protein sequence ID" value="CCB85076.1"/>
    <property type="molecule type" value="Genomic_DNA"/>
</dbReference>
<dbReference type="KEGG" id="puv:PUV_01260"/>
<protein>
    <submittedName>
        <fullName evidence="2">Uncharacterized protein</fullName>
    </submittedName>
</protein>
<dbReference type="Proteomes" id="UP000000495">
    <property type="component" value="Chromosome"/>
</dbReference>
<evidence type="ECO:0000313" key="3">
    <source>
        <dbReference type="Proteomes" id="UP000000495"/>
    </source>
</evidence>
<dbReference type="STRING" id="765952.PUV_01260"/>
<feature type="chain" id="PRO_5003373848" evidence="1">
    <location>
        <begin position="28"/>
        <end position="154"/>
    </location>
</feature>
<evidence type="ECO:0000256" key="1">
    <source>
        <dbReference type="SAM" id="SignalP"/>
    </source>
</evidence>
<reference key="1">
    <citation type="journal article" date="2011" name="Mol. Biol. Evol.">
        <title>Unity in variety -- the pan-genome of the Chlamydiae.</title>
        <authorList>
            <person name="Collingro A."/>
            <person name="Tischler P."/>
            <person name="Weinmaier T."/>
            <person name="Penz T."/>
            <person name="Heinz E."/>
            <person name="Brunham R.C."/>
            <person name="Read T.D."/>
            <person name="Bavoil P.M."/>
            <person name="Sachse K."/>
            <person name="Kahane S."/>
            <person name="Friedman M.G."/>
            <person name="Rattei T."/>
            <person name="Myers G.S.A."/>
            <person name="Horn M."/>
        </authorList>
    </citation>
    <scope>NUCLEOTIDE SEQUENCE</scope>
    <source>
        <strain>UV7</strain>
    </source>
</reference>
<dbReference type="HOGENOM" id="CLU_1702551_0_0_0"/>
<keyword evidence="1" id="KW-0732">Signal</keyword>
<sequence>MKKNTAKQLALRGILSAFVTANTVAYAGTELDNETIQKYGVSKQTSERGNMGYHLMTEDELLLELSPQGVSLYNSLDSKGKELARYVASQRCMGSNACKGLNACQTDKNACAGKGSCKGKGKCALADKNLAVKLVVDKMADKRKEATEGTQNKK</sequence>
<dbReference type="OrthoDB" id="22032at2"/>
<gene>
    <name evidence="2" type="ordered locus">PUV_01260</name>
</gene>
<feature type="signal peptide" evidence="1">
    <location>
        <begin position="1"/>
        <end position="27"/>
    </location>
</feature>